<feature type="compositionally biased region" description="Basic residues" evidence="1">
    <location>
        <begin position="57"/>
        <end position="66"/>
    </location>
</feature>
<keyword evidence="4" id="KW-1185">Reference proteome</keyword>
<feature type="signal peptide" evidence="2">
    <location>
        <begin position="1"/>
        <end position="25"/>
    </location>
</feature>
<accession>A0ABT5HN01</accession>
<keyword evidence="2" id="KW-0732">Signal</keyword>
<evidence type="ECO:0000256" key="1">
    <source>
        <dbReference type="SAM" id="MobiDB-lite"/>
    </source>
</evidence>
<organism evidence="3 4">
    <name type="scientific">Asticcacaulis machinosus</name>
    <dbReference type="NCBI Taxonomy" id="2984211"/>
    <lineage>
        <taxon>Bacteria</taxon>
        <taxon>Pseudomonadati</taxon>
        <taxon>Pseudomonadota</taxon>
        <taxon>Alphaproteobacteria</taxon>
        <taxon>Caulobacterales</taxon>
        <taxon>Caulobacteraceae</taxon>
        <taxon>Asticcacaulis</taxon>
    </lineage>
</organism>
<dbReference type="Pfam" id="PF11776">
    <property type="entry name" value="RcnB"/>
    <property type="match status" value="1"/>
</dbReference>
<comment type="caution">
    <text evidence="3">The sequence shown here is derived from an EMBL/GenBank/DDBJ whole genome shotgun (WGS) entry which is preliminary data.</text>
</comment>
<evidence type="ECO:0000313" key="3">
    <source>
        <dbReference type="EMBL" id="MDC7677626.1"/>
    </source>
</evidence>
<dbReference type="RefSeq" id="WP_272745948.1">
    <property type="nucleotide sequence ID" value="NZ_JAQQKV010000004.1"/>
</dbReference>
<dbReference type="InterPro" id="IPR024572">
    <property type="entry name" value="RcnB"/>
</dbReference>
<evidence type="ECO:0000256" key="2">
    <source>
        <dbReference type="SAM" id="SignalP"/>
    </source>
</evidence>
<reference evidence="3 4" key="1">
    <citation type="submission" date="2023-01" db="EMBL/GenBank/DDBJ databases">
        <title>Novel species of the genus Asticcacaulis isolated from rivers.</title>
        <authorList>
            <person name="Lu H."/>
        </authorList>
    </citation>
    <scope>NUCLEOTIDE SEQUENCE [LARGE SCALE GENOMIC DNA]</scope>
    <source>
        <strain evidence="3 4">LKC15W</strain>
    </source>
</reference>
<name>A0ABT5HN01_9CAUL</name>
<sequence>MKKIFAASMMAIMMSSAALSGTAMAQPRPDDRHEQGPNKSDARGHDRHDERNTPPKGWHKHSKSSYKKGGYVAYNDWQRGKAVDYRQHKKLKAPPRGYEWRQIDNRYVLAAAATGVIATIIITR</sequence>
<dbReference type="Proteomes" id="UP001218579">
    <property type="component" value="Unassembled WGS sequence"/>
</dbReference>
<dbReference type="EMBL" id="JAQQKV010000004">
    <property type="protein sequence ID" value="MDC7677626.1"/>
    <property type="molecule type" value="Genomic_DNA"/>
</dbReference>
<dbReference type="Gene3D" id="3.10.450.160">
    <property type="entry name" value="inner membrane protein cigr"/>
    <property type="match status" value="1"/>
</dbReference>
<proteinExistence type="predicted"/>
<protein>
    <submittedName>
        <fullName evidence="3">RcnB family protein</fullName>
    </submittedName>
</protein>
<gene>
    <name evidence="3" type="ORF">PQU98_15895</name>
</gene>
<evidence type="ECO:0000313" key="4">
    <source>
        <dbReference type="Proteomes" id="UP001218579"/>
    </source>
</evidence>
<feature type="compositionally biased region" description="Basic and acidic residues" evidence="1">
    <location>
        <begin position="28"/>
        <end position="53"/>
    </location>
</feature>
<feature type="chain" id="PRO_5045053770" evidence="2">
    <location>
        <begin position="26"/>
        <end position="124"/>
    </location>
</feature>
<feature type="region of interest" description="Disordered" evidence="1">
    <location>
        <begin position="19"/>
        <end position="66"/>
    </location>
</feature>